<comment type="subcellular location">
    <subcellularLocation>
        <location evidence="1">Membrane</location>
        <topology evidence="1">Single-pass type I membrane protein</topology>
    </subcellularLocation>
</comment>
<name>A0A0R0FGS7_SOYBN</name>
<evidence type="ECO:0000256" key="2">
    <source>
        <dbReference type="ARBA" id="ARBA00022614"/>
    </source>
</evidence>
<keyword evidence="4" id="KW-0732">Signal</keyword>
<evidence type="ECO:0000256" key="4">
    <source>
        <dbReference type="ARBA" id="ARBA00022729"/>
    </source>
</evidence>
<dbReference type="PaxDb" id="3847-GLYMA17G33751.1"/>
<evidence type="ECO:0000256" key="1">
    <source>
        <dbReference type="ARBA" id="ARBA00004479"/>
    </source>
</evidence>
<evidence type="ECO:0000313" key="12">
    <source>
        <dbReference type="EnsemblPlants" id="KRH05340"/>
    </source>
</evidence>
<protein>
    <recommendedName>
        <fullName evidence="10">Leucine-rich repeat-containing N-terminal plant-type domain-containing protein</fullName>
    </recommendedName>
</protein>
<keyword evidence="3" id="KW-0812">Transmembrane</keyword>
<proteinExistence type="predicted"/>
<dbReference type="Pfam" id="PF00560">
    <property type="entry name" value="LRR_1"/>
    <property type="match status" value="1"/>
</dbReference>
<keyword evidence="6" id="KW-1133">Transmembrane helix</keyword>
<dbReference type="EMBL" id="CM000850">
    <property type="protein sequence ID" value="KRH05340.1"/>
    <property type="molecule type" value="Genomic_DNA"/>
</dbReference>
<dbReference type="PANTHER" id="PTHR48063">
    <property type="entry name" value="LRR RECEPTOR-LIKE KINASE"/>
    <property type="match status" value="1"/>
</dbReference>
<dbReference type="SMR" id="A0A0R0FGS7"/>
<dbReference type="AlphaFoldDB" id="A0A0R0FGS7"/>
<evidence type="ECO:0000256" key="3">
    <source>
        <dbReference type="ARBA" id="ARBA00022692"/>
    </source>
</evidence>
<dbReference type="Gene3D" id="3.80.10.10">
    <property type="entry name" value="Ribonuclease Inhibitor"/>
    <property type="match status" value="3"/>
</dbReference>
<evidence type="ECO:0000256" key="5">
    <source>
        <dbReference type="ARBA" id="ARBA00022737"/>
    </source>
</evidence>
<evidence type="ECO:0000256" key="6">
    <source>
        <dbReference type="ARBA" id="ARBA00022989"/>
    </source>
</evidence>
<organism evidence="11">
    <name type="scientific">Glycine max</name>
    <name type="common">Soybean</name>
    <name type="synonym">Glycine hispida</name>
    <dbReference type="NCBI Taxonomy" id="3847"/>
    <lineage>
        <taxon>Eukaryota</taxon>
        <taxon>Viridiplantae</taxon>
        <taxon>Streptophyta</taxon>
        <taxon>Embryophyta</taxon>
        <taxon>Tracheophyta</taxon>
        <taxon>Spermatophyta</taxon>
        <taxon>Magnoliopsida</taxon>
        <taxon>eudicotyledons</taxon>
        <taxon>Gunneridae</taxon>
        <taxon>Pentapetalae</taxon>
        <taxon>rosids</taxon>
        <taxon>fabids</taxon>
        <taxon>Fabales</taxon>
        <taxon>Fabaceae</taxon>
        <taxon>Papilionoideae</taxon>
        <taxon>50 kb inversion clade</taxon>
        <taxon>NPAAA clade</taxon>
        <taxon>indigoferoid/millettioid clade</taxon>
        <taxon>Phaseoleae</taxon>
        <taxon>Glycine</taxon>
        <taxon>Glycine subgen. Soja</taxon>
    </lineage>
</organism>
<evidence type="ECO:0000256" key="9">
    <source>
        <dbReference type="ARBA" id="ARBA00023180"/>
    </source>
</evidence>
<reference evidence="11 12" key="1">
    <citation type="journal article" date="2010" name="Nature">
        <title>Genome sequence of the palaeopolyploid soybean.</title>
        <authorList>
            <person name="Schmutz J."/>
            <person name="Cannon S.B."/>
            <person name="Schlueter J."/>
            <person name="Ma J."/>
            <person name="Mitros T."/>
            <person name="Nelson W."/>
            <person name="Hyten D.L."/>
            <person name="Song Q."/>
            <person name="Thelen J.J."/>
            <person name="Cheng J."/>
            <person name="Xu D."/>
            <person name="Hellsten U."/>
            <person name="May G.D."/>
            <person name="Yu Y."/>
            <person name="Sakurai T."/>
            <person name="Umezawa T."/>
            <person name="Bhattacharyya M.K."/>
            <person name="Sandhu D."/>
            <person name="Valliyodan B."/>
            <person name="Lindquist E."/>
            <person name="Peto M."/>
            <person name="Grant D."/>
            <person name="Shu S."/>
            <person name="Goodstein D."/>
            <person name="Barry K."/>
            <person name="Futrell-Griggs M."/>
            <person name="Abernathy B."/>
            <person name="Du J."/>
            <person name="Tian Z."/>
            <person name="Zhu L."/>
            <person name="Gill N."/>
            <person name="Joshi T."/>
            <person name="Libault M."/>
            <person name="Sethuraman A."/>
            <person name="Zhang X.-C."/>
            <person name="Shinozaki K."/>
            <person name="Nguyen H.T."/>
            <person name="Wing R.A."/>
            <person name="Cregan P."/>
            <person name="Specht J."/>
            <person name="Grimwood J."/>
            <person name="Rokhsar D."/>
            <person name="Stacey G."/>
            <person name="Shoemaker R.C."/>
            <person name="Jackson S.A."/>
        </authorList>
    </citation>
    <scope>NUCLEOTIDE SEQUENCE</scope>
    <source>
        <strain evidence="12">cv. Williams 82</strain>
        <tissue evidence="11">Callus</tissue>
    </source>
</reference>
<sequence>MFNITLCSFNVRYNKKDKHALLNFKQGDKDPSGVLSSWSTVEDCCEWRGVKCDNITSRVTELSLSCFTNLPNYSGKEDKSHCLTGSIYLSLLLVELEFLSYLDLRNNDFFDFHFDSMDSYNCHNLPLCQCVNSSSLSHLDLSFNNNLWLPHISSLAYLNLCVIDLHKETNWLRLVTMLPSLSVLHMCGCQLEDLSLSLQYANFTALKVLDLSINKFNSELPKCMEDLVLENNNFDGSIPDWLGEFEHLQSLILGVNMFSRFIPTNLGNLSSLITLVVASNALSGIVFERNFDKSLESLTIYESSFEAQDKFWNLVSRVPELYLEDNSIYGNLSNVSPLLYDHKMLNGRNNLLFLDIS</sequence>
<keyword evidence="2" id="KW-0433">Leucine-rich repeat</keyword>
<dbReference type="Proteomes" id="UP000008827">
    <property type="component" value="Chromosome 17"/>
</dbReference>
<dbReference type="EnsemblPlants" id="KRH05340">
    <property type="protein sequence ID" value="KRH05340"/>
    <property type="gene ID" value="GLYMA_17G221600"/>
</dbReference>
<dbReference type="PANTHER" id="PTHR48063:SF52">
    <property type="entry name" value="LRR RECEPTOR-LIKE KINASE FAMILY PROTEIN"/>
    <property type="match status" value="1"/>
</dbReference>
<dbReference type="InterPro" id="IPR046956">
    <property type="entry name" value="RLP23-like"/>
</dbReference>
<dbReference type="Pfam" id="PF08263">
    <property type="entry name" value="LRRNT_2"/>
    <property type="match status" value="1"/>
</dbReference>
<dbReference type="GO" id="GO:0016020">
    <property type="term" value="C:membrane"/>
    <property type="evidence" value="ECO:0007669"/>
    <property type="project" value="UniProtKB-SubCell"/>
</dbReference>
<dbReference type="SUPFAM" id="SSF52058">
    <property type="entry name" value="L domain-like"/>
    <property type="match status" value="1"/>
</dbReference>
<evidence type="ECO:0000313" key="13">
    <source>
        <dbReference type="Proteomes" id="UP000008827"/>
    </source>
</evidence>
<reference evidence="12" key="2">
    <citation type="submission" date="2018-02" db="UniProtKB">
        <authorList>
            <consortium name="EnsemblPlants"/>
        </authorList>
    </citation>
    <scope>IDENTIFICATION</scope>
    <source>
        <strain evidence="12">Williams 82</strain>
    </source>
</reference>
<dbReference type="InterPro" id="IPR001611">
    <property type="entry name" value="Leu-rich_rpt"/>
</dbReference>
<reference evidence="11" key="3">
    <citation type="submission" date="2018-07" db="EMBL/GenBank/DDBJ databases">
        <title>WGS assembly of Glycine max.</title>
        <authorList>
            <person name="Schmutz J."/>
            <person name="Cannon S."/>
            <person name="Schlueter J."/>
            <person name="Ma J."/>
            <person name="Mitros T."/>
            <person name="Nelson W."/>
            <person name="Hyten D."/>
            <person name="Song Q."/>
            <person name="Thelen J."/>
            <person name="Cheng J."/>
            <person name="Xu D."/>
            <person name="Hellsten U."/>
            <person name="May G."/>
            <person name="Yu Y."/>
            <person name="Sakurai T."/>
            <person name="Umezawa T."/>
            <person name="Bhattacharyya M."/>
            <person name="Sandhu D."/>
            <person name="Valliyodan B."/>
            <person name="Lindquist E."/>
            <person name="Peto M."/>
            <person name="Grant D."/>
            <person name="Shu S."/>
            <person name="Goodstein D."/>
            <person name="Barry K."/>
            <person name="Futrell-Griggs M."/>
            <person name="Abernathy B."/>
            <person name="Du J."/>
            <person name="Tian Z."/>
            <person name="Zhu L."/>
            <person name="Gill N."/>
            <person name="Joshi T."/>
            <person name="Libault M."/>
            <person name="Sethuraman A."/>
            <person name="Zhang X."/>
            <person name="Shinozaki K."/>
            <person name="Nguyen H."/>
            <person name="Wing R."/>
            <person name="Cregan P."/>
            <person name="Specht J."/>
            <person name="Grimwood J."/>
            <person name="Rokhsar D."/>
            <person name="Stacey G."/>
            <person name="Shoemaker R."/>
            <person name="Jackson S."/>
        </authorList>
    </citation>
    <scope>NUCLEOTIDE SEQUENCE</scope>
    <source>
        <tissue evidence="11">Callus</tissue>
    </source>
</reference>
<dbReference type="InterPro" id="IPR013210">
    <property type="entry name" value="LRR_N_plant-typ"/>
</dbReference>
<evidence type="ECO:0000313" key="11">
    <source>
        <dbReference type="EMBL" id="KRH05340.1"/>
    </source>
</evidence>
<keyword evidence="8" id="KW-0675">Receptor</keyword>
<dbReference type="OMA" id="VEDCCEW"/>
<gene>
    <name evidence="11" type="ORF">GLYMA_17G221600</name>
</gene>
<keyword evidence="5" id="KW-0677">Repeat</keyword>
<dbReference type="Gramene" id="KRH05340">
    <property type="protein sequence ID" value="KRH05340"/>
    <property type="gene ID" value="GLYMA_17G221600"/>
</dbReference>
<dbReference type="STRING" id="3847.A0A0R0FGS7"/>
<keyword evidence="9" id="KW-0325">Glycoprotein</keyword>
<evidence type="ECO:0000256" key="7">
    <source>
        <dbReference type="ARBA" id="ARBA00023136"/>
    </source>
</evidence>
<accession>A0A0R0FGS7</accession>
<evidence type="ECO:0000259" key="10">
    <source>
        <dbReference type="Pfam" id="PF08263"/>
    </source>
</evidence>
<dbReference type="InterPro" id="IPR032675">
    <property type="entry name" value="LRR_dom_sf"/>
</dbReference>
<dbReference type="InParanoid" id="A0A0R0FGS7"/>
<feature type="domain" description="Leucine-rich repeat-containing N-terminal plant-type" evidence="10">
    <location>
        <begin position="15"/>
        <end position="53"/>
    </location>
</feature>
<evidence type="ECO:0000256" key="8">
    <source>
        <dbReference type="ARBA" id="ARBA00023170"/>
    </source>
</evidence>
<keyword evidence="13" id="KW-1185">Reference proteome</keyword>
<keyword evidence="7" id="KW-0472">Membrane</keyword>